<feature type="transmembrane region" description="Helical" evidence="1">
    <location>
        <begin position="72"/>
        <end position="99"/>
    </location>
</feature>
<organism evidence="2 3">
    <name type="scientific">Maritalea porphyrae</name>
    <dbReference type="NCBI Taxonomy" id="880732"/>
    <lineage>
        <taxon>Bacteria</taxon>
        <taxon>Pseudomonadati</taxon>
        <taxon>Pseudomonadota</taxon>
        <taxon>Alphaproteobacteria</taxon>
        <taxon>Hyphomicrobiales</taxon>
        <taxon>Devosiaceae</taxon>
        <taxon>Maritalea</taxon>
    </lineage>
</organism>
<name>A0ABQ5UX26_9HYPH</name>
<feature type="transmembrane region" description="Helical" evidence="1">
    <location>
        <begin position="12"/>
        <end position="33"/>
    </location>
</feature>
<accession>A0ABQ5UX26</accession>
<reference evidence="2" key="1">
    <citation type="journal article" date="2014" name="Int. J. Syst. Evol. Microbiol.">
        <title>Complete genome of a new Firmicutes species belonging to the dominant human colonic microbiota ('Ruminococcus bicirculans') reveals two chromosomes and a selective capacity to utilize plant glucans.</title>
        <authorList>
            <consortium name="NISC Comparative Sequencing Program"/>
            <person name="Wegmann U."/>
            <person name="Louis P."/>
            <person name="Goesmann A."/>
            <person name="Henrissat B."/>
            <person name="Duncan S.H."/>
            <person name="Flint H.J."/>
        </authorList>
    </citation>
    <scope>NUCLEOTIDE SEQUENCE</scope>
    <source>
        <strain evidence="2">NBRC 107169</strain>
    </source>
</reference>
<feature type="transmembrane region" description="Helical" evidence="1">
    <location>
        <begin position="45"/>
        <end position="66"/>
    </location>
</feature>
<dbReference type="RefSeq" id="WP_284366099.1">
    <property type="nucleotide sequence ID" value="NZ_BSNI01000002.1"/>
</dbReference>
<evidence type="ECO:0000313" key="3">
    <source>
        <dbReference type="Proteomes" id="UP001161405"/>
    </source>
</evidence>
<dbReference type="Pfam" id="PF05437">
    <property type="entry name" value="AzlD"/>
    <property type="match status" value="1"/>
</dbReference>
<proteinExistence type="predicted"/>
<keyword evidence="1" id="KW-1133">Transmembrane helix</keyword>
<evidence type="ECO:0000256" key="1">
    <source>
        <dbReference type="SAM" id="Phobius"/>
    </source>
</evidence>
<keyword evidence="3" id="KW-1185">Reference proteome</keyword>
<comment type="caution">
    <text evidence="2">The sequence shown here is derived from an EMBL/GenBank/DDBJ whole genome shotgun (WGS) entry which is preliminary data.</text>
</comment>
<gene>
    <name evidence="2" type="ORF">GCM10007879_32080</name>
</gene>
<dbReference type="Proteomes" id="UP001161405">
    <property type="component" value="Unassembled WGS sequence"/>
</dbReference>
<keyword evidence="1" id="KW-0812">Transmembrane</keyword>
<evidence type="ECO:0000313" key="2">
    <source>
        <dbReference type="EMBL" id="GLQ18959.1"/>
    </source>
</evidence>
<dbReference type="EMBL" id="BSNI01000002">
    <property type="protein sequence ID" value="GLQ18959.1"/>
    <property type="molecule type" value="Genomic_DNA"/>
</dbReference>
<sequence length="106" mass="10884">MESFFHTDPLTLLAILGMGVATYVTRISGLLLVRFVDLKGRTRAALEAVPVAVLMAVIAPTVLATGPAETGAAIITMLAAFRLPLLGVVAVGVVSVAVLRAALGML</sequence>
<keyword evidence="1" id="KW-0472">Membrane</keyword>
<reference evidence="2" key="2">
    <citation type="submission" date="2023-01" db="EMBL/GenBank/DDBJ databases">
        <title>Draft genome sequence of Maritalea porphyrae strain NBRC 107169.</title>
        <authorList>
            <person name="Sun Q."/>
            <person name="Mori K."/>
        </authorList>
    </citation>
    <scope>NUCLEOTIDE SEQUENCE</scope>
    <source>
        <strain evidence="2">NBRC 107169</strain>
    </source>
</reference>
<dbReference type="InterPro" id="IPR008407">
    <property type="entry name" value="Brnchd-chn_aa_trnsp_AzlD"/>
</dbReference>
<protein>
    <submittedName>
        <fullName evidence="2">Membrane protein</fullName>
    </submittedName>
</protein>